<protein>
    <recommendedName>
        <fullName evidence="12">D-serine dehydratase</fullName>
        <ecNumber evidence="11">4.3.1.18</ecNumber>
    </recommendedName>
    <alternativeName>
        <fullName evidence="13">D-serine deaminase</fullName>
    </alternativeName>
</protein>
<dbReference type="Gene3D" id="3.20.20.10">
    <property type="entry name" value="Alanine racemase"/>
    <property type="match status" value="1"/>
</dbReference>
<keyword evidence="8" id="KW-0456">Lyase</keyword>
<dbReference type="GO" id="GO:0009636">
    <property type="term" value="P:response to toxic substance"/>
    <property type="evidence" value="ECO:0007669"/>
    <property type="project" value="UniProtKB-KW"/>
</dbReference>
<name>A0A9P9IZL3_9PLEO</name>
<evidence type="ECO:0000256" key="5">
    <source>
        <dbReference type="ARBA" id="ARBA00022723"/>
    </source>
</evidence>
<comment type="cofactor">
    <cofactor evidence="1">
        <name>pyridoxal 5'-phosphate</name>
        <dbReference type="ChEBI" id="CHEBI:597326"/>
    </cofactor>
</comment>
<dbReference type="GO" id="GO:0046872">
    <property type="term" value="F:metal ion binding"/>
    <property type="evidence" value="ECO:0007669"/>
    <property type="project" value="UniProtKB-KW"/>
</dbReference>
<evidence type="ECO:0000256" key="1">
    <source>
        <dbReference type="ARBA" id="ARBA00001933"/>
    </source>
</evidence>
<evidence type="ECO:0000256" key="2">
    <source>
        <dbReference type="ARBA" id="ARBA00001947"/>
    </source>
</evidence>
<keyword evidence="6" id="KW-0862">Zinc</keyword>
<evidence type="ECO:0000256" key="10">
    <source>
        <dbReference type="ARBA" id="ARBA00055764"/>
    </source>
</evidence>
<dbReference type="GO" id="GO:0008721">
    <property type="term" value="F:D-serine ammonia-lyase activity"/>
    <property type="evidence" value="ECO:0007669"/>
    <property type="project" value="UniProtKB-EC"/>
</dbReference>
<dbReference type="OrthoDB" id="20198at2759"/>
<comment type="caution">
    <text evidence="16">The sequence shown here is derived from an EMBL/GenBank/DDBJ whole genome shotgun (WGS) entry which is preliminary data.</text>
</comment>
<dbReference type="InterPro" id="IPR029066">
    <property type="entry name" value="PLP-binding_barrel"/>
</dbReference>
<dbReference type="InterPro" id="IPR026956">
    <property type="entry name" value="D-ser_dehydrat-like_dom"/>
</dbReference>
<comment type="cofactor">
    <cofactor evidence="2">
        <name>Zn(2+)</name>
        <dbReference type="ChEBI" id="CHEBI:29105"/>
    </cofactor>
</comment>
<reference evidence="16" key="1">
    <citation type="journal article" date="2021" name="Nat. Commun.">
        <title>Genetic determinants of endophytism in the Arabidopsis root mycobiome.</title>
        <authorList>
            <person name="Mesny F."/>
            <person name="Miyauchi S."/>
            <person name="Thiergart T."/>
            <person name="Pickel B."/>
            <person name="Atanasova L."/>
            <person name="Karlsson M."/>
            <person name="Huettel B."/>
            <person name="Barry K.W."/>
            <person name="Haridas S."/>
            <person name="Chen C."/>
            <person name="Bauer D."/>
            <person name="Andreopoulos W."/>
            <person name="Pangilinan J."/>
            <person name="LaButti K."/>
            <person name="Riley R."/>
            <person name="Lipzen A."/>
            <person name="Clum A."/>
            <person name="Drula E."/>
            <person name="Henrissat B."/>
            <person name="Kohler A."/>
            <person name="Grigoriev I.V."/>
            <person name="Martin F.M."/>
            <person name="Hacquard S."/>
        </authorList>
    </citation>
    <scope>NUCLEOTIDE SEQUENCE</scope>
    <source>
        <strain evidence="16">MPI-CAGE-CH-0243</strain>
    </source>
</reference>
<comment type="function">
    <text evidence="10">Catalyzes the conversion of D-serine to pyruvate and ammonia. May play a role in D-serine detoxification.</text>
</comment>
<sequence>MSLPLHTSLYPLTPSSSSTPHPFIGQPLSSLPTPAAIIDRAVVKRNCKAMLEACKGLGVGFRAHVKSHKTIEISRLQVGDINDIAQEEEGKEAGKEGEKSKDFIVSTLIEAEHLVAFYKDRKTPFSILYGVPIPQGHIPRLLHLASPLPPYTLSILIDNETAYSHFRTTLSSTPNAPEIGVFIKIDSGYHRAGIETTSPRFPSLVQTVTETSGEGFRGFYSHYGHSYAGSSPSDAAQGLLEELQSMREALRAVPPGSKRRGKLTLSVGATPTATAAQNLLSASSSLSDPKVVEFKTLLQELKKDNLVELHAGVYPLLDLQQLATQARPETGGARDGFAPLAKESIALKVLLEVSSVYTERERPEALVSAGSLALGREPCKSYPGWGIVTGDFRGSGGKVYDERGDREGWIVGRVSQEHGVLTWEGRREECVELGVGERVSVWVNHACVAGAGFGWYAVVDSEGGEEAKVVDVWVRWRGW</sequence>
<evidence type="ECO:0000256" key="11">
    <source>
        <dbReference type="ARBA" id="ARBA00066349"/>
    </source>
</evidence>
<dbReference type="Pfam" id="PF01168">
    <property type="entry name" value="Ala_racemase_N"/>
    <property type="match status" value="1"/>
</dbReference>
<keyword evidence="5" id="KW-0479">Metal-binding</keyword>
<evidence type="ECO:0000313" key="16">
    <source>
        <dbReference type="EMBL" id="KAH7137956.1"/>
    </source>
</evidence>
<keyword evidence="7" id="KW-0663">Pyridoxal phosphate</keyword>
<feature type="region of interest" description="Disordered" evidence="14">
    <location>
        <begin position="1"/>
        <end position="24"/>
    </location>
</feature>
<feature type="compositionally biased region" description="Low complexity" evidence="14">
    <location>
        <begin position="1"/>
        <end position="22"/>
    </location>
</feature>
<dbReference type="GO" id="GO:0036088">
    <property type="term" value="P:D-serine catabolic process"/>
    <property type="evidence" value="ECO:0007669"/>
    <property type="project" value="TreeGrafter"/>
</dbReference>
<dbReference type="Gene3D" id="2.40.37.20">
    <property type="entry name" value="D-serine dehydratase-like domain"/>
    <property type="match status" value="1"/>
</dbReference>
<evidence type="ECO:0000256" key="13">
    <source>
        <dbReference type="ARBA" id="ARBA00075219"/>
    </source>
</evidence>
<feature type="domain" description="D-serine dehydratase-like" evidence="15">
    <location>
        <begin position="346"/>
        <end position="460"/>
    </location>
</feature>
<evidence type="ECO:0000256" key="6">
    <source>
        <dbReference type="ARBA" id="ARBA00022833"/>
    </source>
</evidence>
<evidence type="ECO:0000256" key="9">
    <source>
        <dbReference type="ARBA" id="ARBA00051198"/>
    </source>
</evidence>
<evidence type="ECO:0000313" key="17">
    <source>
        <dbReference type="Proteomes" id="UP000700596"/>
    </source>
</evidence>
<proteinExistence type="inferred from homology"/>
<dbReference type="InterPro" id="IPR051466">
    <property type="entry name" value="D-amino_acid_metab_enzyme"/>
</dbReference>
<evidence type="ECO:0000256" key="8">
    <source>
        <dbReference type="ARBA" id="ARBA00023239"/>
    </source>
</evidence>
<comment type="similarity">
    <text evidence="3">Belongs to the DSD1 family.</text>
</comment>
<dbReference type="EMBL" id="JAGMWT010000001">
    <property type="protein sequence ID" value="KAH7137956.1"/>
    <property type="molecule type" value="Genomic_DNA"/>
</dbReference>
<dbReference type="SUPFAM" id="SSF51419">
    <property type="entry name" value="PLP-binding barrel"/>
    <property type="match status" value="1"/>
</dbReference>
<evidence type="ECO:0000259" key="15">
    <source>
        <dbReference type="SMART" id="SM01119"/>
    </source>
</evidence>
<organism evidence="16 17">
    <name type="scientific">Dendryphion nanum</name>
    <dbReference type="NCBI Taxonomy" id="256645"/>
    <lineage>
        <taxon>Eukaryota</taxon>
        <taxon>Fungi</taxon>
        <taxon>Dikarya</taxon>
        <taxon>Ascomycota</taxon>
        <taxon>Pezizomycotina</taxon>
        <taxon>Dothideomycetes</taxon>
        <taxon>Pleosporomycetidae</taxon>
        <taxon>Pleosporales</taxon>
        <taxon>Torulaceae</taxon>
        <taxon>Dendryphion</taxon>
    </lineage>
</organism>
<evidence type="ECO:0000256" key="14">
    <source>
        <dbReference type="SAM" id="MobiDB-lite"/>
    </source>
</evidence>
<gene>
    <name evidence="16" type="ORF">B0J11DRAFT_484</name>
</gene>
<accession>A0A9P9IZL3</accession>
<dbReference type="SMART" id="SM01119">
    <property type="entry name" value="D-ser_dehydrat"/>
    <property type="match status" value="1"/>
</dbReference>
<dbReference type="Pfam" id="PF14031">
    <property type="entry name" value="D-ser_dehydrat"/>
    <property type="match status" value="1"/>
</dbReference>
<keyword evidence="4" id="KW-0216">Detoxification</keyword>
<evidence type="ECO:0000256" key="12">
    <source>
        <dbReference type="ARBA" id="ARBA00069616"/>
    </source>
</evidence>
<evidence type="ECO:0000256" key="7">
    <source>
        <dbReference type="ARBA" id="ARBA00022898"/>
    </source>
</evidence>
<evidence type="ECO:0000256" key="3">
    <source>
        <dbReference type="ARBA" id="ARBA00005323"/>
    </source>
</evidence>
<dbReference type="PANTHER" id="PTHR28004:SF2">
    <property type="entry name" value="D-SERINE DEHYDRATASE"/>
    <property type="match status" value="1"/>
</dbReference>
<dbReference type="InterPro" id="IPR042208">
    <property type="entry name" value="D-ser_dehydrat-like_sf"/>
</dbReference>
<dbReference type="AlphaFoldDB" id="A0A9P9IZL3"/>
<dbReference type="PANTHER" id="PTHR28004">
    <property type="entry name" value="ZGC:162816-RELATED"/>
    <property type="match status" value="1"/>
</dbReference>
<dbReference type="FunFam" id="3.20.20.10:FF:000016">
    <property type="entry name" value="D-serine dehydratase"/>
    <property type="match status" value="1"/>
</dbReference>
<comment type="catalytic activity">
    <reaction evidence="9">
        <text>D-serine = pyruvate + NH4(+)</text>
        <dbReference type="Rhea" id="RHEA:13977"/>
        <dbReference type="ChEBI" id="CHEBI:15361"/>
        <dbReference type="ChEBI" id="CHEBI:28938"/>
        <dbReference type="ChEBI" id="CHEBI:35247"/>
        <dbReference type="EC" id="4.3.1.18"/>
    </reaction>
    <physiologicalReaction direction="left-to-right" evidence="9">
        <dbReference type="Rhea" id="RHEA:13978"/>
    </physiologicalReaction>
</comment>
<dbReference type="InterPro" id="IPR001608">
    <property type="entry name" value="Ala_racemase_N"/>
</dbReference>
<keyword evidence="17" id="KW-1185">Reference proteome</keyword>
<dbReference type="Proteomes" id="UP000700596">
    <property type="component" value="Unassembled WGS sequence"/>
</dbReference>
<dbReference type="EC" id="4.3.1.18" evidence="11"/>
<evidence type="ECO:0000256" key="4">
    <source>
        <dbReference type="ARBA" id="ARBA00022575"/>
    </source>
</evidence>